<organism evidence="2 3">
    <name type="scientific">Pieris brassicae</name>
    <name type="common">White butterfly</name>
    <name type="synonym">Large white butterfly</name>
    <dbReference type="NCBI Taxonomy" id="7116"/>
    <lineage>
        <taxon>Eukaryota</taxon>
        <taxon>Metazoa</taxon>
        <taxon>Ecdysozoa</taxon>
        <taxon>Arthropoda</taxon>
        <taxon>Hexapoda</taxon>
        <taxon>Insecta</taxon>
        <taxon>Pterygota</taxon>
        <taxon>Neoptera</taxon>
        <taxon>Endopterygota</taxon>
        <taxon>Lepidoptera</taxon>
        <taxon>Glossata</taxon>
        <taxon>Ditrysia</taxon>
        <taxon>Papilionoidea</taxon>
        <taxon>Pieridae</taxon>
        <taxon>Pierinae</taxon>
        <taxon>Pieris</taxon>
    </lineage>
</organism>
<comment type="caution">
    <text evidence="2">The sequence shown here is derived from an EMBL/GenBank/DDBJ whole genome shotgun (WGS) entry which is preliminary data.</text>
</comment>
<evidence type="ECO:0000256" key="1">
    <source>
        <dbReference type="SAM" id="MobiDB-lite"/>
    </source>
</evidence>
<protein>
    <submittedName>
        <fullName evidence="2">Uncharacterized protein</fullName>
    </submittedName>
</protein>
<name>A0A9P0SY84_PIEBR</name>
<proteinExistence type="predicted"/>
<dbReference type="AlphaFoldDB" id="A0A9P0SY84"/>
<dbReference type="Proteomes" id="UP001152562">
    <property type="component" value="Unassembled WGS sequence"/>
</dbReference>
<accession>A0A9P0SY84</accession>
<evidence type="ECO:0000313" key="3">
    <source>
        <dbReference type="Proteomes" id="UP001152562"/>
    </source>
</evidence>
<sequence length="82" mass="8697">MMAVRRLVEGLLGEGMGALCGSGRGLRHGGRSGRAERALLMPRRQRARRAPRAAVAAHHRGASAATDAKPSLNSSKLRGTKR</sequence>
<reference evidence="2" key="1">
    <citation type="submission" date="2022-05" db="EMBL/GenBank/DDBJ databases">
        <authorList>
            <person name="Okamura Y."/>
        </authorList>
    </citation>
    <scope>NUCLEOTIDE SEQUENCE</scope>
</reference>
<dbReference type="EMBL" id="CALOZG010000001">
    <property type="protein sequence ID" value="CAH3929560.1"/>
    <property type="molecule type" value="Genomic_DNA"/>
</dbReference>
<feature type="compositionally biased region" description="Polar residues" evidence="1">
    <location>
        <begin position="71"/>
        <end position="82"/>
    </location>
</feature>
<keyword evidence="3" id="KW-1185">Reference proteome</keyword>
<feature type="compositionally biased region" description="Basic residues" evidence="1">
    <location>
        <begin position="49"/>
        <end position="61"/>
    </location>
</feature>
<gene>
    <name evidence="2" type="ORF">PIBRA_LOCUS1193</name>
</gene>
<feature type="region of interest" description="Disordered" evidence="1">
    <location>
        <begin position="49"/>
        <end position="82"/>
    </location>
</feature>
<evidence type="ECO:0000313" key="2">
    <source>
        <dbReference type="EMBL" id="CAH3929560.1"/>
    </source>
</evidence>